<dbReference type="PANTHER" id="PTHR37224">
    <property type="entry name" value="OS02G0804400 PROTEIN"/>
    <property type="match status" value="1"/>
</dbReference>
<accession>A0ABD3AAY2</accession>
<reference evidence="2 3" key="1">
    <citation type="submission" date="2024-11" db="EMBL/GenBank/DDBJ databases">
        <title>A near-complete genome assembly of Cinchona calisaya.</title>
        <authorList>
            <person name="Lian D.C."/>
            <person name="Zhao X.W."/>
            <person name="Wei L."/>
        </authorList>
    </citation>
    <scope>NUCLEOTIDE SEQUENCE [LARGE SCALE GENOMIC DNA]</scope>
    <source>
        <tissue evidence="2">Nenye</tissue>
    </source>
</reference>
<gene>
    <name evidence="2" type="ORF">ACH5RR_008206</name>
</gene>
<evidence type="ECO:0000313" key="3">
    <source>
        <dbReference type="Proteomes" id="UP001630127"/>
    </source>
</evidence>
<organism evidence="2 3">
    <name type="scientific">Cinchona calisaya</name>
    <dbReference type="NCBI Taxonomy" id="153742"/>
    <lineage>
        <taxon>Eukaryota</taxon>
        <taxon>Viridiplantae</taxon>
        <taxon>Streptophyta</taxon>
        <taxon>Embryophyta</taxon>
        <taxon>Tracheophyta</taxon>
        <taxon>Spermatophyta</taxon>
        <taxon>Magnoliopsida</taxon>
        <taxon>eudicotyledons</taxon>
        <taxon>Gunneridae</taxon>
        <taxon>Pentapetalae</taxon>
        <taxon>asterids</taxon>
        <taxon>lamiids</taxon>
        <taxon>Gentianales</taxon>
        <taxon>Rubiaceae</taxon>
        <taxon>Cinchonoideae</taxon>
        <taxon>Cinchoneae</taxon>
        <taxon>Cinchona</taxon>
    </lineage>
</organism>
<dbReference type="EMBL" id="JBJUIK010000004">
    <property type="protein sequence ID" value="KAL3528884.1"/>
    <property type="molecule type" value="Genomic_DNA"/>
</dbReference>
<proteinExistence type="predicted"/>
<keyword evidence="1" id="KW-0812">Transmembrane</keyword>
<dbReference type="AlphaFoldDB" id="A0ABD3AAY2"/>
<evidence type="ECO:0000256" key="1">
    <source>
        <dbReference type="SAM" id="Phobius"/>
    </source>
</evidence>
<comment type="caution">
    <text evidence="2">The sequence shown here is derived from an EMBL/GenBank/DDBJ whole genome shotgun (WGS) entry which is preliminary data.</text>
</comment>
<evidence type="ECO:0000313" key="2">
    <source>
        <dbReference type="EMBL" id="KAL3528884.1"/>
    </source>
</evidence>
<keyword evidence="1" id="KW-0472">Membrane</keyword>
<feature type="transmembrane region" description="Helical" evidence="1">
    <location>
        <begin position="110"/>
        <end position="130"/>
    </location>
</feature>
<name>A0ABD3AAY2_9GENT</name>
<keyword evidence="1" id="KW-1133">Transmembrane helix</keyword>
<protein>
    <submittedName>
        <fullName evidence="2">Uncharacterized protein</fullName>
    </submittedName>
</protein>
<sequence length="135" mass="14314">MATIASSAAQLVLKNCSPPSKSPRPNATTIAFFDQNTHTTKSCKSRASLIQASKSEREEANSNKNDPQNSALLSQEDLNYLVKLGAGSVVGAAAIKYGSVVFPEITRPNITEALAIISFPVIAAVLLLIIQSRSQ</sequence>
<dbReference type="Proteomes" id="UP001630127">
    <property type="component" value="Unassembled WGS sequence"/>
</dbReference>
<feature type="transmembrane region" description="Helical" evidence="1">
    <location>
        <begin position="80"/>
        <end position="98"/>
    </location>
</feature>
<keyword evidence="3" id="KW-1185">Reference proteome</keyword>